<dbReference type="EMBL" id="JBHSGQ010000008">
    <property type="protein sequence ID" value="MFC4726229.1"/>
    <property type="molecule type" value="Genomic_DNA"/>
</dbReference>
<evidence type="ECO:0000313" key="1">
    <source>
        <dbReference type="EMBL" id="MFC4726229.1"/>
    </source>
</evidence>
<proteinExistence type="predicted"/>
<dbReference type="RefSeq" id="WP_371393107.1">
    <property type="nucleotide sequence ID" value="NZ_CP163421.1"/>
</dbReference>
<comment type="caution">
    <text evidence="1">The sequence shown here is derived from an EMBL/GenBank/DDBJ whole genome shotgun (WGS) entry which is preliminary data.</text>
</comment>
<keyword evidence="2" id="KW-1185">Reference proteome</keyword>
<accession>A0ABV9NG36</accession>
<organism evidence="1 2">
    <name type="scientific">Glycocaulis abyssi</name>
    <dbReference type="NCBI Taxonomy" id="1433403"/>
    <lineage>
        <taxon>Bacteria</taxon>
        <taxon>Pseudomonadati</taxon>
        <taxon>Pseudomonadota</taxon>
        <taxon>Alphaproteobacteria</taxon>
        <taxon>Maricaulales</taxon>
        <taxon>Maricaulaceae</taxon>
        <taxon>Glycocaulis</taxon>
    </lineage>
</organism>
<gene>
    <name evidence="1" type="ORF">ACFPB0_13090</name>
</gene>
<evidence type="ECO:0000313" key="2">
    <source>
        <dbReference type="Proteomes" id="UP001596024"/>
    </source>
</evidence>
<dbReference type="Proteomes" id="UP001596024">
    <property type="component" value="Unassembled WGS sequence"/>
</dbReference>
<reference evidence="2" key="1">
    <citation type="journal article" date="2019" name="Int. J. Syst. Evol. Microbiol.">
        <title>The Global Catalogue of Microorganisms (GCM) 10K type strain sequencing project: providing services to taxonomists for standard genome sequencing and annotation.</title>
        <authorList>
            <consortium name="The Broad Institute Genomics Platform"/>
            <consortium name="The Broad Institute Genome Sequencing Center for Infectious Disease"/>
            <person name="Wu L."/>
            <person name="Ma J."/>
        </authorList>
    </citation>
    <scope>NUCLEOTIDE SEQUENCE [LARGE SCALE GENOMIC DNA]</scope>
    <source>
        <strain evidence="2">CCUG 62981</strain>
    </source>
</reference>
<sequence>MLATLAVVFGASLALARQDAAGGADHPLIARYDGSVIIAHHASAFDEFDIATGPHTSFEPTLTDYQTVEGAWTRLLYVAPEGRSTLDVVRNYAASLTELGFQELFTCRGRECGMGPDPARAGSAIIRSALLPREDMRRFGRTVEFAFTQPQDVRFLSARLDRPEGAVYVSLAVAIEAFDNFRLTANRVLILLDVIEAGELDESMVRVDQPVQPDEVPAAAAAPEPDFGTFTPPEIPDLYVPPGGAAPANAPSLQDVLDQIYSPEMEAMRREAEEQLDAVLRARARPDPVIANLTPEDRDQVMALVELVNDFAAEIRDRQARFDTELFDARRPERLLEEAFNAEGAERRSRYVALDNLPTASRSDSGPPVHIPSILGGTRRADYLNLKQDVVHCFENMVPHQVAAHTIDACARYWADRQPGVRPENCLFHPNNQWNDRNDIICHTLDQPHDWILSSYGERDWFEDKLDQRVMVDNSEVVQPGELPNRLRVQNAVYSPYISMLEALSRSIGSRESSISIFTIGLRTHGDPRRFSDDDPDFLAAGLNADNEYVLHPAMREALTAMQDYMTEARDSWRTYEAAIYREWPVLHATALARRDAYAQSLGRLQEPLYAQLLEVWNATPRVHYAAPELTPIALQDLLREAQRESQTRYTAFVNRNTRALAEIERLRDCIRAFDSPFRENRIEWDRRIFHNPLFIIVEAAGELEPHSELLLPLQHERGQTDGLAVARPANGVHNMPAWGGIRLAECGLIIGPPEDSGGLEISGADAPEDPTPLLRLAIAVFPDEPVRPTVDEDGLGPELTEPRYEPVASIHYGHPVHIEAVFETAQPLETYRVAVETPFGRTDVVVERTEDDPLLYRSGPLVFAHADGRSAERSP</sequence>
<protein>
    <submittedName>
        <fullName evidence="1">Uncharacterized protein</fullName>
    </submittedName>
</protein>
<name>A0ABV9NG36_9PROT</name>